<evidence type="ECO:0000256" key="1">
    <source>
        <dbReference type="SAM" id="MobiDB-lite"/>
    </source>
</evidence>
<proteinExistence type="predicted"/>
<gene>
    <name evidence="2" type="ORF">EVOR1521_LOCUS27375</name>
</gene>
<organism evidence="2 3">
    <name type="scientific">Effrenium voratum</name>
    <dbReference type="NCBI Taxonomy" id="2562239"/>
    <lineage>
        <taxon>Eukaryota</taxon>
        <taxon>Sar</taxon>
        <taxon>Alveolata</taxon>
        <taxon>Dinophyceae</taxon>
        <taxon>Suessiales</taxon>
        <taxon>Symbiodiniaceae</taxon>
        <taxon>Effrenium</taxon>
    </lineage>
</organism>
<keyword evidence="3" id="KW-1185">Reference proteome</keyword>
<feature type="compositionally biased region" description="Low complexity" evidence="1">
    <location>
        <begin position="122"/>
        <end position="131"/>
    </location>
</feature>
<accession>A0AA36JHF1</accession>
<comment type="caution">
    <text evidence="2">The sequence shown here is derived from an EMBL/GenBank/DDBJ whole genome shotgun (WGS) entry which is preliminary data.</text>
</comment>
<dbReference type="EMBL" id="CAUJNA010003567">
    <property type="protein sequence ID" value="CAJ1405058.1"/>
    <property type="molecule type" value="Genomic_DNA"/>
</dbReference>
<dbReference type="AlphaFoldDB" id="A0AA36JHF1"/>
<evidence type="ECO:0000313" key="3">
    <source>
        <dbReference type="Proteomes" id="UP001178507"/>
    </source>
</evidence>
<name>A0AA36JHF1_9DINO</name>
<reference evidence="2" key="1">
    <citation type="submission" date="2023-08" db="EMBL/GenBank/DDBJ databases">
        <authorList>
            <person name="Chen Y."/>
            <person name="Shah S."/>
            <person name="Dougan E. K."/>
            <person name="Thang M."/>
            <person name="Chan C."/>
        </authorList>
    </citation>
    <scope>NUCLEOTIDE SEQUENCE</scope>
</reference>
<protein>
    <submittedName>
        <fullName evidence="2">Uncharacterized protein</fullName>
    </submittedName>
</protein>
<sequence>MEDGKHIDPRTRVECTQPEKVLDFRACPVKGGAKRPPKNDDIRKVVTKALADRGVPQPALPARVACVLSNVDPAHLRTHLHEPSHNFWSSLKKLASDAKIRLITPTELKEWQQTLRKRKQSEGPSQGSSSSHANSIRAIDVATITIDLQSFKAEGSKVSYLAPERFGPDQEGLAIMTKAAAEAFLPASRISAGPLAIAIVDTKPIAGLQQFMAPAFNHEDQPVLVPTCLGNAGIFLTPKGDDKKPHQAFAIIPLPTASLDDAVAKATSDPNILGVVEHSQHFALRCRRENLQKVRKILTPESLFVPEGEMPPDSEAFHLKHLTDHTTPEALTAALAQLG</sequence>
<evidence type="ECO:0000313" key="2">
    <source>
        <dbReference type="EMBL" id="CAJ1405058.1"/>
    </source>
</evidence>
<feature type="region of interest" description="Disordered" evidence="1">
    <location>
        <begin position="113"/>
        <end position="133"/>
    </location>
</feature>
<dbReference type="Proteomes" id="UP001178507">
    <property type="component" value="Unassembled WGS sequence"/>
</dbReference>